<feature type="domain" description="Cytochrome c7-like" evidence="8">
    <location>
        <begin position="127"/>
        <end position="217"/>
    </location>
</feature>
<name>A0A518EW07_9BACT</name>
<dbReference type="InterPro" id="IPR020942">
    <property type="entry name" value="Cyt_c_III_dom"/>
</dbReference>
<feature type="transmembrane region" description="Helical" evidence="6">
    <location>
        <begin position="15"/>
        <end position="36"/>
    </location>
</feature>
<organism evidence="9 10">
    <name type="scientific">Saltatorellus ferox</name>
    <dbReference type="NCBI Taxonomy" id="2528018"/>
    <lineage>
        <taxon>Bacteria</taxon>
        <taxon>Pseudomonadati</taxon>
        <taxon>Planctomycetota</taxon>
        <taxon>Planctomycetia</taxon>
        <taxon>Planctomycetia incertae sedis</taxon>
        <taxon>Saltatorellus</taxon>
    </lineage>
</organism>
<evidence type="ECO:0000256" key="3">
    <source>
        <dbReference type="ARBA" id="ARBA00022723"/>
    </source>
</evidence>
<keyword evidence="2" id="KW-0349">Heme</keyword>
<evidence type="ECO:0000256" key="6">
    <source>
        <dbReference type="SAM" id="Phobius"/>
    </source>
</evidence>
<dbReference type="AlphaFoldDB" id="A0A518EW07"/>
<dbReference type="RefSeq" id="WP_145200572.1">
    <property type="nucleotide sequence ID" value="NZ_CP036434.1"/>
</dbReference>
<keyword evidence="6" id="KW-0472">Membrane</keyword>
<keyword evidence="1" id="KW-0813">Transport</keyword>
<dbReference type="Proteomes" id="UP000320390">
    <property type="component" value="Chromosome"/>
</dbReference>
<dbReference type="Gene3D" id="3.90.10.10">
    <property type="entry name" value="Cytochrome C3"/>
    <property type="match status" value="2"/>
</dbReference>
<dbReference type="CDD" id="cd08168">
    <property type="entry name" value="Cytochrom_C3"/>
    <property type="match status" value="1"/>
</dbReference>
<keyword evidence="6" id="KW-0812">Transmembrane</keyword>
<dbReference type="PANTHER" id="PTHR39425">
    <property type="entry name" value="LIPOPROTEIN CYTOCHROME C"/>
    <property type="match status" value="1"/>
</dbReference>
<evidence type="ECO:0000259" key="8">
    <source>
        <dbReference type="Pfam" id="PF14522"/>
    </source>
</evidence>
<dbReference type="OrthoDB" id="9814800at2"/>
<dbReference type="InterPro" id="IPR036280">
    <property type="entry name" value="Multihaem_cyt_sf"/>
</dbReference>
<keyword evidence="4" id="KW-0249">Electron transport</keyword>
<dbReference type="Pfam" id="PF14522">
    <property type="entry name" value="Cytochrome_C7"/>
    <property type="match status" value="1"/>
</dbReference>
<evidence type="ECO:0000313" key="9">
    <source>
        <dbReference type="EMBL" id="QDV08254.1"/>
    </source>
</evidence>
<evidence type="ECO:0000256" key="1">
    <source>
        <dbReference type="ARBA" id="ARBA00022448"/>
    </source>
</evidence>
<keyword evidence="5" id="KW-0408">Iron</keyword>
<dbReference type="SUPFAM" id="SSF48695">
    <property type="entry name" value="Multiheme cytochromes"/>
    <property type="match status" value="1"/>
</dbReference>
<reference evidence="9 10" key="1">
    <citation type="submission" date="2019-02" db="EMBL/GenBank/DDBJ databases">
        <title>Deep-cultivation of Planctomycetes and their phenomic and genomic characterization uncovers novel biology.</title>
        <authorList>
            <person name="Wiegand S."/>
            <person name="Jogler M."/>
            <person name="Boedeker C."/>
            <person name="Pinto D."/>
            <person name="Vollmers J."/>
            <person name="Rivas-Marin E."/>
            <person name="Kohn T."/>
            <person name="Peeters S.H."/>
            <person name="Heuer A."/>
            <person name="Rast P."/>
            <person name="Oberbeckmann S."/>
            <person name="Bunk B."/>
            <person name="Jeske O."/>
            <person name="Meyerdierks A."/>
            <person name="Storesund J.E."/>
            <person name="Kallscheuer N."/>
            <person name="Luecker S."/>
            <person name="Lage O.M."/>
            <person name="Pohl T."/>
            <person name="Merkel B.J."/>
            <person name="Hornburger P."/>
            <person name="Mueller R.-W."/>
            <person name="Bruemmer F."/>
            <person name="Labrenz M."/>
            <person name="Spormann A.M."/>
            <person name="Op den Camp H."/>
            <person name="Overmann J."/>
            <person name="Amann R."/>
            <person name="Jetten M.S.M."/>
            <person name="Mascher T."/>
            <person name="Medema M.H."/>
            <person name="Devos D.P."/>
            <person name="Kaster A.-K."/>
            <person name="Ovreas L."/>
            <person name="Rohde M."/>
            <person name="Galperin M.Y."/>
            <person name="Jogler C."/>
        </authorList>
    </citation>
    <scope>NUCLEOTIDE SEQUENCE [LARGE SCALE GENOMIC DNA]</scope>
    <source>
        <strain evidence="9 10">Poly30</strain>
    </source>
</reference>
<evidence type="ECO:0000259" key="7">
    <source>
        <dbReference type="Pfam" id="PF02085"/>
    </source>
</evidence>
<dbReference type="EMBL" id="CP036434">
    <property type="protein sequence ID" value="QDV08254.1"/>
    <property type="molecule type" value="Genomic_DNA"/>
</dbReference>
<sequence>MSTFHFPQWTNHFKLLIPAAAIGGVLYAVTFVWLGFSPKTTDAGYAPKQPVPFSHALHAGELGMDCRYCHNTVEDASHAAIPPTATCMNCHTNIRPDSTKLAAVKESYETGKPVEWVRVHDLPDYAYFNHSAHVRRGVSCVSCHGRIDQMVVVRQQEPLSMGWCLDCHRNPEPHLRPLDEITNLGWEPPVGDDSWKDRLFYSAEEINPQETCSTCHR</sequence>
<dbReference type="InterPro" id="IPR029467">
    <property type="entry name" value="Cyt_c7-like"/>
</dbReference>
<keyword evidence="3" id="KW-0479">Metal-binding</keyword>
<evidence type="ECO:0000256" key="4">
    <source>
        <dbReference type="ARBA" id="ARBA00022982"/>
    </source>
</evidence>
<protein>
    <submittedName>
        <fullName evidence="9">Class III cytochrome C family protein</fullName>
    </submittedName>
</protein>
<feature type="domain" description="Class III cytochrome C" evidence="7">
    <location>
        <begin position="45"/>
        <end position="99"/>
    </location>
</feature>
<evidence type="ECO:0000256" key="2">
    <source>
        <dbReference type="ARBA" id="ARBA00022617"/>
    </source>
</evidence>
<keyword evidence="10" id="KW-1185">Reference proteome</keyword>
<gene>
    <name evidence="9" type="ORF">Poly30_37900</name>
</gene>
<keyword evidence="6" id="KW-1133">Transmembrane helix</keyword>
<evidence type="ECO:0000256" key="5">
    <source>
        <dbReference type="ARBA" id="ARBA00023004"/>
    </source>
</evidence>
<dbReference type="PANTHER" id="PTHR39425:SF1">
    <property type="entry name" value="CYTOCHROME C7-LIKE DOMAIN-CONTAINING PROTEIN"/>
    <property type="match status" value="1"/>
</dbReference>
<proteinExistence type="predicted"/>
<evidence type="ECO:0000313" key="10">
    <source>
        <dbReference type="Proteomes" id="UP000320390"/>
    </source>
</evidence>
<accession>A0A518EW07</accession>
<dbReference type="Pfam" id="PF02085">
    <property type="entry name" value="Cytochrom_CIII"/>
    <property type="match status" value="1"/>
</dbReference>